<dbReference type="KEGG" id="pla:Plav_0751"/>
<gene>
    <name evidence="1" type="ordered locus">Plav_0751</name>
</gene>
<dbReference type="eggNOG" id="COG5425">
    <property type="taxonomic scope" value="Bacteria"/>
</dbReference>
<proteinExistence type="predicted"/>
<organism evidence="1 2">
    <name type="scientific">Parvibaculum lavamentivorans (strain DS-1 / DSM 13023 / NCIMB 13966)</name>
    <dbReference type="NCBI Taxonomy" id="402881"/>
    <lineage>
        <taxon>Bacteria</taxon>
        <taxon>Pseudomonadati</taxon>
        <taxon>Pseudomonadota</taxon>
        <taxon>Alphaproteobacteria</taxon>
        <taxon>Hyphomicrobiales</taxon>
        <taxon>Parvibaculaceae</taxon>
        <taxon>Parvibaculum</taxon>
    </lineage>
</organism>
<protein>
    <submittedName>
        <fullName evidence="1">Usg family protein</fullName>
    </submittedName>
</protein>
<dbReference type="Pfam" id="PF06233">
    <property type="entry name" value="Usg"/>
    <property type="match status" value="1"/>
</dbReference>
<dbReference type="HOGENOM" id="CLU_145215_1_0_5"/>
<name>A7HR41_PARL1</name>
<keyword evidence="2" id="KW-1185">Reference proteome</keyword>
<dbReference type="STRING" id="402881.Plav_0751"/>
<reference evidence="1 2" key="1">
    <citation type="journal article" date="2011" name="Stand. Genomic Sci.">
        <title>Complete genome sequence of Parvibaculum lavamentivorans type strain (DS-1(T)).</title>
        <authorList>
            <person name="Schleheck D."/>
            <person name="Weiss M."/>
            <person name="Pitluck S."/>
            <person name="Bruce D."/>
            <person name="Land M.L."/>
            <person name="Han S."/>
            <person name="Saunders E."/>
            <person name="Tapia R."/>
            <person name="Detter C."/>
            <person name="Brettin T."/>
            <person name="Han J."/>
            <person name="Woyke T."/>
            <person name="Goodwin L."/>
            <person name="Pennacchio L."/>
            <person name="Nolan M."/>
            <person name="Cook A.M."/>
            <person name="Kjelleberg S."/>
            <person name="Thomas T."/>
        </authorList>
    </citation>
    <scope>NUCLEOTIDE SEQUENCE [LARGE SCALE GENOMIC DNA]</scope>
    <source>
        <strain evidence="2">DS-1 / DSM 13023 / NCIMB 13966</strain>
    </source>
</reference>
<dbReference type="Proteomes" id="UP000006377">
    <property type="component" value="Chromosome"/>
</dbReference>
<sequence length="90" mass="10680">MKQVSELKKLIEGYRLVTAEILYRMPDHPKLLQSYLWQDYDLEPKYPALSKFLDFWSRELEGPIHSVRVGTRRVIHPSELIRADFVATIH</sequence>
<accession>A7HR41</accession>
<dbReference type="AlphaFoldDB" id="A7HR41"/>
<dbReference type="RefSeq" id="WP_011995665.1">
    <property type="nucleotide sequence ID" value="NC_009719.1"/>
</dbReference>
<dbReference type="InterPro" id="IPR009354">
    <property type="entry name" value="Usg"/>
</dbReference>
<dbReference type="EMBL" id="CP000774">
    <property type="protein sequence ID" value="ABS62374.1"/>
    <property type="molecule type" value="Genomic_DNA"/>
</dbReference>
<evidence type="ECO:0000313" key="2">
    <source>
        <dbReference type="Proteomes" id="UP000006377"/>
    </source>
</evidence>
<evidence type="ECO:0000313" key="1">
    <source>
        <dbReference type="EMBL" id="ABS62374.1"/>
    </source>
</evidence>